<accession>A0A5C6CI71</accession>
<keyword evidence="2" id="KW-1185">Reference proteome</keyword>
<dbReference type="OrthoDB" id="9916219at2"/>
<reference evidence="1 2" key="1">
    <citation type="submission" date="2019-02" db="EMBL/GenBank/DDBJ databases">
        <title>Deep-cultivation of Planctomycetes and their phenomic and genomic characterization uncovers novel biology.</title>
        <authorList>
            <person name="Wiegand S."/>
            <person name="Jogler M."/>
            <person name="Boedeker C."/>
            <person name="Pinto D."/>
            <person name="Vollmers J."/>
            <person name="Rivas-Marin E."/>
            <person name="Kohn T."/>
            <person name="Peeters S.H."/>
            <person name="Heuer A."/>
            <person name="Rast P."/>
            <person name="Oberbeckmann S."/>
            <person name="Bunk B."/>
            <person name="Jeske O."/>
            <person name="Meyerdierks A."/>
            <person name="Storesund J.E."/>
            <person name="Kallscheuer N."/>
            <person name="Luecker S."/>
            <person name="Lage O.M."/>
            <person name="Pohl T."/>
            <person name="Merkel B.J."/>
            <person name="Hornburger P."/>
            <person name="Mueller R.-W."/>
            <person name="Bruemmer F."/>
            <person name="Labrenz M."/>
            <person name="Spormann A.M."/>
            <person name="Op Den Camp H."/>
            <person name="Overmann J."/>
            <person name="Amann R."/>
            <person name="Jetten M.S.M."/>
            <person name="Mascher T."/>
            <person name="Medema M.H."/>
            <person name="Devos D.P."/>
            <person name="Kaster A.-K."/>
            <person name="Ovreas L."/>
            <person name="Rohde M."/>
            <person name="Galperin M.Y."/>
            <person name="Jogler C."/>
        </authorList>
    </citation>
    <scope>NUCLEOTIDE SEQUENCE [LARGE SCALE GENOMIC DNA]</scope>
    <source>
        <strain evidence="1 2">Pla52o</strain>
    </source>
</reference>
<dbReference type="Proteomes" id="UP000316304">
    <property type="component" value="Unassembled WGS sequence"/>
</dbReference>
<evidence type="ECO:0000313" key="2">
    <source>
        <dbReference type="Proteomes" id="UP000316304"/>
    </source>
</evidence>
<organism evidence="1 2">
    <name type="scientific">Novipirellula galeiformis</name>
    <dbReference type="NCBI Taxonomy" id="2528004"/>
    <lineage>
        <taxon>Bacteria</taxon>
        <taxon>Pseudomonadati</taxon>
        <taxon>Planctomycetota</taxon>
        <taxon>Planctomycetia</taxon>
        <taxon>Pirellulales</taxon>
        <taxon>Pirellulaceae</taxon>
        <taxon>Novipirellula</taxon>
    </lineage>
</organism>
<evidence type="ECO:0000313" key="1">
    <source>
        <dbReference type="EMBL" id="TWU22449.1"/>
    </source>
</evidence>
<protein>
    <submittedName>
        <fullName evidence="1">Uncharacterized protein</fullName>
    </submittedName>
</protein>
<dbReference type="AlphaFoldDB" id="A0A5C6CI71"/>
<dbReference type="EMBL" id="SJPT01000005">
    <property type="protein sequence ID" value="TWU22449.1"/>
    <property type="molecule type" value="Genomic_DNA"/>
</dbReference>
<comment type="caution">
    <text evidence="1">The sequence shown here is derived from an EMBL/GenBank/DDBJ whole genome shotgun (WGS) entry which is preliminary data.</text>
</comment>
<sequence length="170" mass="19385">MNIEFKLPKKKTETLELFESEKLFRSLERSHRLETKGGRVKPTAAFFRSLAKKLQSLGFDGCTPTAAFLVWIAVFNSIDILQKKTADESEIAFWYGINPWQLSETERAGLLANIHRVKAQDTLHRGDFDPTDYAYIHDIVMLATGDKDKANKARSDAMQRYVDKKTRAAS</sequence>
<dbReference type="RefSeq" id="WP_146595615.1">
    <property type="nucleotide sequence ID" value="NZ_SJPT01000005.1"/>
</dbReference>
<proteinExistence type="predicted"/>
<name>A0A5C6CI71_9BACT</name>
<gene>
    <name evidence="1" type="ORF">Pla52o_35050</name>
</gene>